<evidence type="ECO:0000259" key="2">
    <source>
        <dbReference type="Pfam" id="PF02823"/>
    </source>
</evidence>
<proteinExistence type="predicted"/>
<comment type="caution">
    <text evidence="3">The sequence shown here is derived from an EMBL/GenBank/DDBJ whole genome shotgun (WGS) entry which is preliminary data.</text>
</comment>
<dbReference type="Proteomes" id="UP000034128">
    <property type="component" value="Unassembled WGS sequence"/>
</dbReference>
<sequence length="87" mass="9946">MLNTIPKDIKLFLNMQSQDRVFHKGGVETVTGLNDKGEFDILPQHANFISLVRNYIIIDKGLKTEKKFAIAKGILRTTKNRVDIFLD</sequence>
<dbReference type="InterPro" id="IPR020546">
    <property type="entry name" value="ATP_synth_F1_dsu/esu_N"/>
</dbReference>
<reference evidence="3 4" key="1">
    <citation type="journal article" date="2015" name="Nature">
        <title>rRNA introns, odd ribosomes, and small enigmatic genomes across a large radiation of phyla.</title>
        <authorList>
            <person name="Brown C.T."/>
            <person name="Hug L.A."/>
            <person name="Thomas B.C."/>
            <person name="Sharon I."/>
            <person name="Castelle C.J."/>
            <person name="Singh A."/>
            <person name="Wilkins M.J."/>
            <person name="Williams K.H."/>
            <person name="Banfield J.F."/>
        </authorList>
    </citation>
    <scope>NUCLEOTIDE SEQUENCE [LARGE SCALE GENOMIC DNA]</scope>
</reference>
<dbReference type="InterPro" id="IPR036771">
    <property type="entry name" value="ATPsynth_dsu/esu_N"/>
</dbReference>
<evidence type="ECO:0000313" key="3">
    <source>
        <dbReference type="EMBL" id="KKT45618.1"/>
    </source>
</evidence>
<keyword evidence="1" id="KW-0139">CF(1)</keyword>
<feature type="domain" description="ATP synthase F1 complex delta/epsilon subunit N-terminal" evidence="2">
    <location>
        <begin position="13"/>
        <end position="85"/>
    </location>
</feature>
<dbReference type="GO" id="GO:0015986">
    <property type="term" value="P:proton motive force-driven ATP synthesis"/>
    <property type="evidence" value="ECO:0007669"/>
    <property type="project" value="InterPro"/>
</dbReference>
<evidence type="ECO:0000256" key="1">
    <source>
        <dbReference type="ARBA" id="ARBA00023196"/>
    </source>
</evidence>
<evidence type="ECO:0000313" key="4">
    <source>
        <dbReference type="Proteomes" id="UP000034128"/>
    </source>
</evidence>
<dbReference type="Pfam" id="PF02823">
    <property type="entry name" value="ATP-synt_DE_N"/>
    <property type="match status" value="1"/>
</dbReference>
<dbReference type="SUPFAM" id="SSF51344">
    <property type="entry name" value="Epsilon subunit of F1F0-ATP synthase N-terminal domain"/>
    <property type="match status" value="1"/>
</dbReference>
<accession>A0A0G1HGJ9</accession>
<dbReference type="GO" id="GO:0045259">
    <property type="term" value="C:proton-transporting ATP synthase complex"/>
    <property type="evidence" value="ECO:0007669"/>
    <property type="project" value="UniProtKB-KW"/>
</dbReference>
<protein>
    <recommendedName>
        <fullName evidence="2">ATP synthase F1 complex delta/epsilon subunit N-terminal domain-containing protein</fullName>
    </recommendedName>
</protein>
<dbReference type="AlphaFoldDB" id="A0A0G1HGJ9"/>
<gene>
    <name evidence="3" type="ORF">UW36_C0002G0005</name>
</gene>
<dbReference type="EMBL" id="LCIA01000002">
    <property type="protein sequence ID" value="KKT45618.1"/>
    <property type="molecule type" value="Genomic_DNA"/>
</dbReference>
<name>A0A0G1HGJ9_UNCKA</name>
<dbReference type="STRING" id="1619110.UW36_C0002G0005"/>
<organism evidence="3 4">
    <name type="scientific">candidate division WWE3 bacterium GW2011_GWA2_44_16</name>
    <dbReference type="NCBI Taxonomy" id="1619110"/>
    <lineage>
        <taxon>Bacteria</taxon>
        <taxon>Katanobacteria</taxon>
    </lineage>
</organism>
<keyword evidence="1" id="KW-0066">ATP synthesis</keyword>
<dbReference type="Gene3D" id="2.60.15.10">
    <property type="entry name" value="F0F1 ATP synthase delta/epsilon subunit, N-terminal"/>
    <property type="match status" value="1"/>
</dbReference>